<gene>
    <name evidence="1" type="ORF">LMG26841_04250</name>
</gene>
<name>A0A6S7E5C5_9BURK</name>
<proteinExistence type="predicted"/>
<sequence>MGSTAQPAPAKPPRDPDADIVVVDCECLIAMVRPYQLTGEQMAMYLACVDPRSTTERFLGLAATYRAKHGLAKTRRLMDTFDEMANKLDTCAA</sequence>
<reference evidence="1 2" key="1">
    <citation type="submission" date="2020-04" db="EMBL/GenBank/DDBJ databases">
        <authorList>
            <person name="De Canck E."/>
        </authorList>
    </citation>
    <scope>NUCLEOTIDE SEQUENCE [LARGE SCALE GENOMIC DNA]</scope>
    <source>
        <strain evidence="1 2">LMG 26841</strain>
    </source>
</reference>
<evidence type="ECO:0000313" key="2">
    <source>
        <dbReference type="Proteomes" id="UP000494272"/>
    </source>
</evidence>
<dbReference type="AlphaFoldDB" id="A0A6S7E5C5"/>
<protein>
    <submittedName>
        <fullName evidence="1">Uncharacterized protein</fullName>
    </submittedName>
</protein>
<evidence type="ECO:0000313" key="1">
    <source>
        <dbReference type="EMBL" id="CAB3896514.1"/>
    </source>
</evidence>
<dbReference type="Proteomes" id="UP000494272">
    <property type="component" value="Unassembled WGS sequence"/>
</dbReference>
<keyword evidence="2" id="KW-1185">Reference proteome</keyword>
<dbReference type="EMBL" id="CADIKW010000010">
    <property type="protein sequence ID" value="CAB3896514.1"/>
    <property type="molecule type" value="Genomic_DNA"/>
</dbReference>
<organism evidence="1 2">
    <name type="scientific">Achromobacter dolens</name>
    <dbReference type="NCBI Taxonomy" id="1287738"/>
    <lineage>
        <taxon>Bacteria</taxon>
        <taxon>Pseudomonadati</taxon>
        <taxon>Pseudomonadota</taxon>
        <taxon>Betaproteobacteria</taxon>
        <taxon>Burkholderiales</taxon>
        <taxon>Alcaligenaceae</taxon>
        <taxon>Achromobacter</taxon>
    </lineage>
</organism>
<accession>A0A6S7E5C5</accession>